<dbReference type="InterPro" id="IPR012373">
    <property type="entry name" value="Ferrdict_sens_TM"/>
</dbReference>
<accession>A0A163BF86</accession>
<dbReference type="STRING" id="1642818.AWE51_21760"/>
<dbReference type="Pfam" id="PF04773">
    <property type="entry name" value="FecR"/>
    <property type="match status" value="1"/>
</dbReference>
<reference evidence="4 5" key="1">
    <citation type="submission" date="2016-01" db="EMBL/GenBank/DDBJ databases">
        <title>The draft genome sequence of Aquimarina sp. RZW4-3-2.</title>
        <authorList>
            <person name="Wang Y."/>
        </authorList>
    </citation>
    <scope>NUCLEOTIDE SEQUENCE [LARGE SCALE GENOMIC DNA]</scope>
    <source>
        <strain evidence="4 5">RZW4-3-2</strain>
    </source>
</reference>
<evidence type="ECO:0008006" key="6">
    <source>
        <dbReference type="Google" id="ProtNLM"/>
    </source>
</evidence>
<dbReference type="Gene3D" id="2.60.120.1440">
    <property type="match status" value="1"/>
</dbReference>
<dbReference type="InterPro" id="IPR006860">
    <property type="entry name" value="FecR"/>
</dbReference>
<dbReference type="Pfam" id="PF16344">
    <property type="entry name" value="FecR_C"/>
    <property type="match status" value="1"/>
</dbReference>
<dbReference type="OrthoDB" id="1097347at2"/>
<organism evidence="4 5">
    <name type="scientific">Aquimarina aggregata</name>
    <dbReference type="NCBI Taxonomy" id="1642818"/>
    <lineage>
        <taxon>Bacteria</taxon>
        <taxon>Pseudomonadati</taxon>
        <taxon>Bacteroidota</taxon>
        <taxon>Flavobacteriia</taxon>
        <taxon>Flavobacteriales</taxon>
        <taxon>Flavobacteriaceae</taxon>
        <taxon>Aquimarina</taxon>
    </lineage>
</organism>
<feature type="transmembrane region" description="Helical" evidence="1">
    <location>
        <begin position="81"/>
        <end position="99"/>
    </location>
</feature>
<dbReference type="AlphaFoldDB" id="A0A163BF86"/>
<keyword evidence="5" id="KW-1185">Reference proteome</keyword>
<dbReference type="PANTHER" id="PTHR30273">
    <property type="entry name" value="PERIPLASMIC SIGNAL SENSOR AND SIGMA FACTOR ACTIVATOR FECR-RELATED"/>
    <property type="match status" value="1"/>
</dbReference>
<keyword evidence="1" id="KW-0812">Transmembrane</keyword>
<dbReference type="EMBL" id="LQRT01000005">
    <property type="protein sequence ID" value="KZS41333.1"/>
    <property type="molecule type" value="Genomic_DNA"/>
</dbReference>
<comment type="caution">
    <text evidence="4">The sequence shown here is derived from an EMBL/GenBank/DDBJ whole genome shotgun (WGS) entry which is preliminary data.</text>
</comment>
<dbReference type="PIRSF" id="PIRSF018266">
    <property type="entry name" value="FecR"/>
    <property type="match status" value="1"/>
</dbReference>
<sequence>MLTFMLNENENTYLAKWLSNDLSPEELEEFRNMPEYDDYKKIITGLEYFKAPSFDLKESLETTVDKLDQPRKPKVIKLKPFIYAISAAASIVLIIGLFFNTVTYTAASGQQLAIVLPDGSNIELNAATTLSHKRFFWMQNREVQLDGEAFFRVTSGSTFTVTTNLGTIEVLGTQFNVKKREKEFRVGCYEGKVRVSTIQNKQKILQKGQGVVLQDKQLLDERIIDSQPLWKIGESIFNSAPLKEVLDELERQYSITFIRENIDQTKFFTGGFNNKDVNIALESVLIPMGIDYTINGSKILLSTQ</sequence>
<proteinExistence type="predicted"/>
<feature type="domain" description="FecR protein" evidence="2">
    <location>
        <begin position="103"/>
        <end position="194"/>
    </location>
</feature>
<gene>
    <name evidence="4" type="ORF">AWE51_21760</name>
</gene>
<dbReference type="Gene3D" id="3.55.50.30">
    <property type="match status" value="1"/>
</dbReference>
<dbReference type="Proteomes" id="UP000076715">
    <property type="component" value="Unassembled WGS sequence"/>
</dbReference>
<dbReference type="InterPro" id="IPR032508">
    <property type="entry name" value="FecR_C"/>
</dbReference>
<keyword evidence="1" id="KW-0472">Membrane</keyword>
<evidence type="ECO:0000313" key="4">
    <source>
        <dbReference type="EMBL" id="KZS41333.1"/>
    </source>
</evidence>
<dbReference type="GO" id="GO:0016989">
    <property type="term" value="F:sigma factor antagonist activity"/>
    <property type="evidence" value="ECO:0007669"/>
    <property type="project" value="TreeGrafter"/>
</dbReference>
<keyword evidence="1" id="KW-1133">Transmembrane helix</keyword>
<evidence type="ECO:0000259" key="3">
    <source>
        <dbReference type="Pfam" id="PF16344"/>
    </source>
</evidence>
<feature type="domain" description="Protein FecR C-terminal" evidence="3">
    <location>
        <begin position="236"/>
        <end position="300"/>
    </location>
</feature>
<evidence type="ECO:0000313" key="5">
    <source>
        <dbReference type="Proteomes" id="UP000076715"/>
    </source>
</evidence>
<protein>
    <recommendedName>
        <fullName evidence="6">FecR protein domain-containing protein</fullName>
    </recommendedName>
</protein>
<name>A0A163BF86_9FLAO</name>
<evidence type="ECO:0000256" key="1">
    <source>
        <dbReference type="SAM" id="Phobius"/>
    </source>
</evidence>
<dbReference type="PANTHER" id="PTHR30273:SF2">
    <property type="entry name" value="PROTEIN FECR"/>
    <property type="match status" value="1"/>
</dbReference>
<evidence type="ECO:0000259" key="2">
    <source>
        <dbReference type="Pfam" id="PF04773"/>
    </source>
</evidence>